<gene>
    <name evidence="2" type="ORF">JQX08_02245</name>
</gene>
<feature type="region of interest" description="Disordered" evidence="1">
    <location>
        <begin position="118"/>
        <end position="137"/>
    </location>
</feature>
<sequence>MKPTVQFLAVGLLVGLAGCTSQRPAPDYPAPLPQTPAPAPSTQTPTPRPPMPTIPSTPKPPTTMKAHPRYAPPPGGNCHWDTGLGVYVLEKVPDVYYRERTYYRWDGGWFWSNGPQGPWQETDSSGVPPGLSRRYAQ</sequence>
<feature type="compositionally biased region" description="Pro residues" evidence="1">
    <location>
        <begin position="46"/>
        <end position="61"/>
    </location>
</feature>
<dbReference type="Proteomes" id="UP000717995">
    <property type="component" value="Unassembled WGS sequence"/>
</dbReference>
<proteinExistence type="predicted"/>
<evidence type="ECO:0000313" key="2">
    <source>
        <dbReference type="EMBL" id="MBM7059518.1"/>
    </source>
</evidence>
<reference evidence="2 3" key="1">
    <citation type="submission" date="2021-02" db="EMBL/GenBank/DDBJ databases">
        <authorList>
            <person name="Lee D.-H."/>
        </authorList>
    </citation>
    <scope>NUCLEOTIDE SEQUENCE [LARGE SCALE GENOMIC DNA]</scope>
    <source>
        <strain evidence="2 3">UL073</strain>
    </source>
</reference>
<accession>A0ABS2IA33</accession>
<organism evidence="2 3">
    <name type="scientific">Zestomonas insulae</name>
    <dbReference type="NCBI Taxonomy" id="2809017"/>
    <lineage>
        <taxon>Bacteria</taxon>
        <taxon>Pseudomonadati</taxon>
        <taxon>Pseudomonadota</taxon>
        <taxon>Gammaproteobacteria</taxon>
        <taxon>Pseudomonadales</taxon>
        <taxon>Pseudomonadaceae</taxon>
        <taxon>Zestomonas</taxon>
    </lineage>
</organism>
<keyword evidence="3" id="KW-1185">Reference proteome</keyword>
<comment type="caution">
    <text evidence="2">The sequence shown here is derived from an EMBL/GenBank/DDBJ whole genome shotgun (WGS) entry which is preliminary data.</text>
</comment>
<evidence type="ECO:0000313" key="3">
    <source>
        <dbReference type="Proteomes" id="UP000717995"/>
    </source>
</evidence>
<evidence type="ECO:0000256" key="1">
    <source>
        <dbReference type="SAM" id="MobiDB-lite"/>
    </source>
</evidence>
<evidence type="ECO:0008006" key="4">
    <source>
        <dbReference type="Google" id="ProtNLM"/>
    </source>
</evidence>
<name>A0ABS2IA33_9GAMM</name>
<feature type="region of interest" description="Disordered" evidence="1">
    <location>
        <begin position="23"/>
        <end position="72"/>
    </location>
</feature>
<protein>
    <recommendedName>
        <fullName evidence="4">Lipoprotein</fullName>
    </recommendedName>
</protein>
<dbReference type="PRINTS" id="PR01217">
    <property type="entry name" value="PRICHEXTENSN"/>
</dbReference>
<dbReference type="RefSeq" id="WP_204914398.1">
    <property type="nucleotide sequence ID" value="NZ_JAFEUP010000001.1"/>
</dbReference>
<feature type="compositionally biased region" description="Pro residues" evidence="1">
    <location>
        <begin position="26"/>
        <end position="39"/>
    </location>
</feature>
<dbReference type="PROSITE" id="PS51257">
    <property type="entry name" value="PROKAR_LIPOPROTEIN"/>
    <property type="match status" value="1"/>
</dbReference>
<dbReference type="EMBL" id="JAFEUP010000001">
    <property type="protein sequence ID" value="MBM7059518.1"/>
    <property type="molecule type" value="Genomic_DNA"/>
</dbReference>